<dbReference type="EMBL" id="VJVW01000013">
    <property type="protein sequence ID" value="MUP43922.1"/>
    <property type="molecule type" value="Genomic_DNA"/>
</dbReference>
<name>A0A7K1LSY8_9FLAO</name>
<gene>
    <name evidence="1" type="ORF">FLP08_15180</name>
</gene>
<reference evidence="1 2" key="1">
    <citation type="submission" date="2019-07" db="EMBL/GenBank/DDBJ databases">
        <title>Gramella aestuarii sp. nov., isolated from a tidal flat, and emended description of Gramella echinicola.</title>
        <authorList>
            <person name="Liu L."/>
        </authorList>
    </citation>
    <scope>NUCLEOTIDE SEQUENCE [LARGE SCALE GENOMIC DNA]</scope>
    <source>
        <strain evidence="1 2">BS12</strain>
    </source>
</reference>
<comment type="caution">
    <text evidence="1">The sequence shown here is derived from an EMBL/GenBank/DDBJ whole genome shotgun (WGS) entry which is preliminary data.</text>
</comment>
<evidence type="ECO:0000313" key="1">
    <source>
        <dbReference type="EMBL" id="MUP43922.1"/>
    </source>
</evidence>
<dbReference type="Proteomes" id="UP000460416">
    <property type="component" value="Unassembled WGS sequence"/>
</dbReference>
<evidence type="ECO:0000313" key="2">
    <source>
        <dbReference type="Proteomes" id="UP000460416"/>
    </source>
</evidence>
<keyword evidence="2" id="KW-1185">Reference proteome</keyword>
<protein>
    <submittedName>
        <fullName evidence="1">Uncharacterized protein</fullName>
    </submittedName>
</protein>
<accession>A0A7K1LSY8</accession>
<dbReference type="AlphaFoldDB" id="A0A7K1LSY8"/>
<organism evidence="1 2">
    <name type="scientific">Christiangramia aestuarii</name>
    <dbReference type="NCBI Taxonomy" id="1028746"/>
    <lineage>
        <taxon>Bacteria</taxon>
        <taxon>Pseudomonadati</taxon>
        <taxon>Bacteroidota</taxon>
        <taxon>Flavobacteriia</taxon>
        <taxon>Flavobacteriales</taxon>
        <taxon>Flavobacteriaceae</taxon>
        <taxon>Christiangramia</taxon>
    </lineage>
</organism>
<dbReference type="OrthoDB" id="1429742at2"/>
<sequence length="181" mass="21324">MTDINKLIEEIIPPADYQNRNGFSNENIILSLSEQEKLEVEDRLIKMLANSNDELIGETLVILKSKKALPVLNNKLSKAEKPNLRIIWASYINEIENGNDQMKNIGFEEFKKVSEKYSLIEVFYYASRFNDSRINSEIKKFINDKDYLIAYNARRCLGLSTKEIQGNKIKKHKEKWWQFWK</sequence>
<dbReference type="RefSeq" id="WP_156278019.1">
    <property type="nucleotide sequence ID" value="NZ_BAABGI010000007.1"/>
</dbReference>
<proteinExistence type="predicted"/>